<reference evidence="2 4" key="2">
    <citation type="submission" date="2013-03" db="EMBL/GenBank/DDBJ databases">
        <title>The Genome Sequence of Enterococcus malodoratus ATCC_43197 (PacBio/Illumina hybrid assembly).</title>
        <authorList>
            <consortium name="The Broad Institute Genomics Platform"/>
            <consortium name="The Broad Institute Genome Sequencing Center for Infectious Disease"/>
            <person name="Earl A."/>
            <person name="Russ C."/>
            <person name="Gilmore M."/>
            <person name="Surin D."/>
            <person name="Walker B."/>
            <person name="Young S."/>
            <person name="Zeng Q."/>
            <person name="Gargeya S."/>
            <person name="Fitzgerald M."/>
            <person name="Haas B."/>
            <person name="Abouelleil A."/>
            <person name="Allen A.W."/>
            <person name="Alvarado L."/>
            <person name="Arachchi H.M."/>
            <person name="Berlin A.M."/>
            <person name="Chapman S.B."/>
            <person name="Gainer-Dewar J."/>
            <person name="Goldberg J."/>
            <person name="Griggs A."/>
            <person name="Gujja S."/>
            <person name="Hansen M."/>
            <person name="Howarth C."/>
            <person name="Imamovic A."/>
            <person name="Ireland A."/>
            <person name="Larimer J."/>
            <person name="McCowan C."/>
            <person name="Murphy C."/>
            <person name="Pearson M."/>
            <person name="Poon T.W."/>
            <person name="Priest M."/>
            <person name="Roberts A."/>
            <person name="Saif S."/>
            <person name="Shea T."/>
            <person name="Sisk P."/>
            <person name="Sykes S."/>
            <person name="Wortman J."/>
            <person name="Nusbaum C."/>
            <person name="Birren B."/>
        </authorList>
    </citation>
    <scope>NUCLEOTIDE SEQUENCE [LARGE SCALE GENOMIC DNA]</scope>
    <source>
        <strain evidence="2 4">ATCC 43197</strain>
    </source>
</reference>
<dbReference type="RefSeq" id="WP_010739680.1">
    <property type="nucleotide sequence ID" value="NZ_KB946249.1"/>
</dbReference>
<evidence type="ECO:0000313" key="4">
    <source>
        <dbReference type="Proteomes" id="UP000014148"/>
    </source>
</evidence>
<dbReference type="PATRIC" id="fig|1158601.3.peg.776"/>
<evidence type="ECO:0000313" key="3">
    <source>
        <dbReference type="Proteomes" id="UP000013783"/>
    </source>
</evidence>
<dbReference type="EMBL" id="ASWA01000002">
    <property type="protein sequence ID" value="EOT69272.1"/>
    <property type="molecule type" value="Genomic_DNA"/>
</dbReference>
<sequence>MSIKKKISLYYAVLQYMPDPIRRESINVGIVFHVPELNWSKFESIKNRQRIKSFDDEYDPDYISLMFESFGFEFNSDQLDSYGERFSNINSPTFLEENIRFYVNEFRFLPVEMIESTFQSYLKDIENLRNTFLYYDKPKGERITTSEVKSLMKRQLKFYNFNFKQNKREFYDDFIEDNIFDLANENFAIKALSFDKSRNKNLANELKILMYDLYSNKSDLKDYKILIVVDNSFDVLDLNSSTNRIYQKFKVKLSKEFPNASICSLSKFAENITYQKL</sequence>
<dbReference type="OrthoDB" id="1919034at2"/>
<dbReference type="Proteomes" id="UP000014148">
    <property type="component" value="Unassembled WGS sequence"/>
</dbReference>
<accession>R2PC55</accession>
<dbReference type="Pfam" id="PF11236">
    <property type="entry name" value="DUF3037"/>
    <property type="match status" value="1"/>
</dbReference>
<dbReference type="Proteomes" id="UP000013783">
    <property type="component" value="Unassembled WGS sequence"/>
</dbReference>
<dbReference type="eggNOG" id="ENOG5033MGU">
    <property type="taxonomic scope" value="Bacteria"/>
</dbReference>
<dbReference type="InterPro" id="IPR021398">
    <property type="entry name" value="DUF3037"/>
</dbReference>
<dbReference type="AlphaFoldDB" id="R2PC55"/>
<dbReference type="STRING" id="71451.RV07_GL001025"/>
<name>R2PC55_9ENTE</name>
<evidence type="ECO:0000313" key="2">
    <source>
        <dbReference type="EMBL" id="EOT69272.1"/>
    </source>
</evidence>
<comment type="caution">
    <text evidence="1">The sequence shown here is derived from an EMBL/GenBank/DDBJ whole genome shotgun (WGS) entry which is preliminary data.</text>
</comment>
<proteinExistence type="predicted"/>
<dbReference type="EMBL" id="AJAK01000007">
    <property type="protein sequence ID" value="EOH80763.1"/>
    <property type="molecule type" value="Genomic_DNA"/>
</dbReference>
<protein>
    <recommendedName>
        <fullName evidence="5">DUF3037 domain-containing protein</fullName>
    </recommendedName>
</protein>
<reference evidence="1 3" key="1">
    <citation type="submission" date="2013-02" db="EMBL/GenBank/DDBJ databases">
        <title>The Genome Sequence of Enterococcus malodoratus ATCC_43197.</title>
        <authorList>
            <consortium name="The Broad Institute Genome Sequencing Platform"/>
            <consortium name="The Broad Institute Genome Sequencing Center for Infectious Disease"/>
            <person name="Earl A.M."/>
            <person name="Gilmore M.S."/>
            <person name="Lebreton F."/>
            <person name="Walker B."/>
            <person name="Young S.K."/>
            <person name="Zeng Q."/>
            <person name="Gargeya S."/>
            <person name="Fitzgerald M."/>
            <person name="Haas B."/>
            <person name="Abouelleil A."/>
            <person name="Alvarado L."/>
            <person name="Arachchi H.M."/>
            <person name="Berlin A.M."/>
            <person name="Chapman S.B."/>
            <person name="Dewar J."/>
            <person name="Goldberg J."/>
            <person name="Griggs A."/>
            <person name="Gujja S."/>
            <person name="Hansen M."/>
            <person name="Howarth C."/>
            <person name="Imamovic A."/>
            <person name="Larimer J."/>
            <person name="McCowan C."/>
            <person name="Murphy C."/>
            <person name="Neiman D."/>
            <person name="Pearson M."/>
            <person name="Priest M."/>
            <person name="Roberts A."/>
            <person name="Saif S."/>
            <person name="Shea T."/>
            <person name="Sisk P."/>
            <person name="Sykes S."/>
            <person name="Wortman J."/>
            <person name="Nusbaum C."/>
            <person name="Birren B."/>
        </authorList>
    </citation>
    <scope>NUCLEOTIDE SEQUENCE [LARGE SCALE GENOMIC DNA]</scope>
    <source>
        <strain evidence="1 3">ATCC 43197</strain>
    </source>
</reference>
<evidence type="ECO:0008006" key="5">
    <source>
        <dbReference type="Google" id="ProtNLM"/>
    </source>
</evidence>
<keyword evidence="4" id="KW-1185">Reference proteome</keyword>
<organism evidence="1 3">
    <name type="scientific">Enterococcus malodoratus ATCC 43197</name>
    <dbReference type="NCBI Taxonomy" id="1158601"/>
    <lineage>
        <taxon>Bacteria</taxon>
        <taxon>Bacillati</taxon>
        <taxon>Bacillota</taxon>
        <taxon>Bacilli</taxon>
        <taxon>Lactobacillales</taxon>
        <taxon>Enterococcaceae</taxon>
        <taxon>Enterococcus</taxon>
    </lineage>
</organism>
<evidence type="ECO:0000313" key="1">
    <source>
        <dbReference type="EMBL" id="EOH80763.1"/>
    </source>
</evidence>
<gene>
    <name evidence="2" type="ORF">I585_00734</name>
    <name evidence="1" type="ORF">UAI_00803</name>
</gene>